<keyword evidence="11" id="KW-1002">Plastid outer membrane</keyword>
<dbReference type="GO" id="GO:0005525">
    <property type="term" value="F:GTP binding"/>
    <property type="evidence" value="ECO:0007669"/>
    <property type="project" value="UniProtKB-KW"/>
</dbReference>
<dbReference type="PANTHER" id="PTHR10903">
    <property type="entry name" value="GTPASE, IMAP FAMILY MEMBER-RELATED"/>
    <property type="match status" value="1"/>
</dbReference>
<dbReference type="Pfam" id="PF04548">
    <property type="entry name" value="AIG1"/>
    <property type="match status" value="1"/>
</dbReference>
<keyword evidence="12" id="KW-0460">Magnesium</keyword>
<dbReference type="GO" id="GO:0016020">
    <property type="term" value="C:membrane"/>
    <property type="evidence" value="ECO:0007669"/>
    <property type="project" value="UniProtKB-SubCell"/>
</dbReference>
<dbReference type="Gene3D" id="3.40.50.300">
    <property type="entry name" value="P-loop containing nucleotide triphosphate hydrolases"/>
    <property type="match status" value="1"/>
</dbReference>
<comment type="similarity">
    <text evidence="3">Belongs to the TRAFAC class TrmE-Era-EngA-EngB-Septin-like GTPase superfamily. AIG1/Toc34/Toc159-like paraseptin GTPase family. IAN subfamily.</text>
</comment>
<evidence type="ECO:0000256" key="15">
    <source>
        <dbReference type="ARBA" id="ARBA00023134"/>
    </source>
</evidence>
<keyword evidence="6" id="KW-0934">Plastid</keyword>
<keyword evidence="8" id="KW-0479">Metal-binding</keyword>
<comment type="caution">
    <text evidence="19">The sequence shown here is derived from an EMBL/GenBank/DDBJ whole genome shotgun (WGS) entry which is preliminary data.</text>
</comment>
<evidence type="ECO:0000313" key="19">
    <source>
        <dbReference type="EMBL" id="CAF1245993.1"/>
    </source>
</evidence>
<dbReference type="InterPro" id="IPR045058">
    <property type="entry name" value="GIMA/IAN/Toc"/>
</dbReference>
<keyword evidence="13" id="KW-0653">Protein transport</keyword>
<evidence type="ECO:0000256" key="2">
    <source>
        <dbReference type="ARBA" id="ARBA00004167"/>
    </source>
</evidence>
<proteinExistence type="inferred from homology"/>
<evidence type="ECO:0000256" key="17">
    <source>
        <dbReference type="ARBA" id="ARBA00024013"/>
    </source>
</evidence>
<dbReference type="PANTHER" id="PTHR10903:SF135">
    <property type="entry name" value="TRANSLOCASE OF CHLOROPLAST 120, CHLOROPLASTIC-RELATED"/>
    <property type="match status" value="1"/>
</dbReference>
<comment type="subcellular location">
    <subcellularLocation>
        <location evidence="2">Membrane</location>
        <topology evidence="2">Single-pass membrane protein</topology>
    </subcellularLocation>
    <subcellularLocation>
        <location evidence="17">Plastid</location>
        <location evidence="17">Chloroplast outer membrane</location>
    </subcellularLocation>
</comment>
<dbReference type="SUPFAM" id="SSF52540">
    <property type="entry name" value="P-loop containing nucleoside triphosphate hydrolases"/>
    <property type="match status" value="1"/>
</dbReference>
<gene>
    <name evidence="19" type="ORF">JYZ213_LOCUS29345</name>
</gene>
<evidence type="ECO:0000256" key="5">
    <source>
        <dbReference type="ARBA" id="ARBA00022528"/>
    </source>
</evidence>
<dbReference type="AlphaFoldDB" id="A0A814ZMG5"/>
<evidence type="ECO:0000256" key="7">
    <source>
        <dbReference type="ARBA" id="ARBA00022692"/>
    </source>
</evidence>
<keyword evidence="14" id="KW-1133">Transmembrane helix</keyword>
<evidence type="ECO:0000256" key="8">
    <source>
        <dbReference type="ARBA" id="ARBA00022723"/>
    </source>
</evidence>
<evidence type="ECO:0000256" key="13">
    <source>
        <dbReference type="ARBA" id="ARBA00022927"/>
    </source>
</evidence>
<evidence type="ECO:0000256" key="11">
    <source>
        <dbReference type="ARBA" id="ARBA00022805"/>
    </source>
</evidence>
<keyword evidence="4" id="KW-0813">Transport</keyword>
<keyword evidence="10" id="KW-0378">Hydrolase</keyword>
<organism evidence="19 20">
    <name type="scientific">Adineta steineri</name>
    <dbReference type="NCBI Taxonomy" id="433720"/>
    <lineage>
        <taxon>Eukaryota</taxon>
        <taxon>Metazoa</taxon>
        <taxon>Spiralia</taxon>
        <taxon>Gnathifera</taxon>
        <taxon>Rotifera</taxon>
        <taxon>Eurotatoria</taxon>
        <taxon>Bdelloidea</taxon>
        <taxon>Adinetida</taxon>
        <taxon>Adinetidae</taxon>
        <taxon>Adineta</taxon>
    </lineage>
</organism>
<evidence type="ECO:0000256" key="16">
    <source>
        <dbReference type="ARBA" id="ARBA00023136"/>
    </source>
</evidence>
<dbReference type="InterPro" id="IPR027417">
    <property type="entry name" value="P-loop_NTPase"/>
</dbReference>
<protein>
    <recommendedName>
        <fullName evidence="18">AIG1-type G domain-containing protein</fullName>
    </recommendedName>
</protein>
<dbReference type="Proteomes" id="UP000663845">
    <property type="component" value="Unassembled WGS sequence"/>
</dbReference>
<keyword evidence="7" id="KW-0812">Transmembrane</keyword>
<evidence type="ECO:0000256" key="1">
    <source>
        <dbReference type="ARBA" id="ARBA00001946"/>
    </source>
</evidence>
<dbReference type="GO" id="GO:0046872">
    <property type="term" value="F:metal ion binding"/>
    <property type="evidence" value="ECO:0007669"/>
    <property type="project" value="UniProtKB-KW"/>
</dbReference>
<comment type="cofactor">
    <cofactor evidence="1">
        <name>Mg(2+)</name>
        <dbReference type="ChEBI" id="CHEBI:18420"/>
    </cofactor>
</comment>
<dbReference type="GO" id="GO:0016787">
    <property type="term" value="F:hydrolase activity"/>
    <property type="evidence" value="ECO:0007669"/>
    <property type="project" value="UniProtKB-KW"/>
</dbReference>
<name>A0A814ZMG5_9BILA</name>
<evidence type="ECO:0000256" key="4">
    <source>
        <dbReference type="ARBA" id="ARBA00022448"/>
    </source>
</evidence>
<evidence type="ECO:0000256" key="10">
    <source>
        <dbReference type="ARBA" id="ARBA00022801"/>
    </source>
</evidence>
<accession>A0A814ZMG5</accession>
<evidence type="ECO:0000256" key="14">
    <source>
        <dbReference type="ARBA" id="ARBA00022989"/>
    </source>
</evidence>
<evidence type="ECO:0000256" key="12">
    <source>
        <dbReference type="ARBA" id="ARBA00022842"/>
    </source>
</evidence>
<dbReference type="InterPro" id="IPR006703">
    <property type="entry name" value="G_AIG1"/>
</dbReference>
<keyword evidence="15" id="KW-0342">GTP-binding</keyword>
<reference evidence="19" key="1">
    <citation type="submission" date="2021-02" db="EMBL/GenBank/DDBJ databases">
        <authorList>
            <person name="Nowell W R."/>
        </authorList>
    </citation>
    <scope>NUCLEOTIDE SEQUENCE</scope>
</reference>
<keyword evidence="16" id="KW-0472">Membrane</keyword>
<evidence type="ECO:0000256" key="3">
    <source>
        <dbReference type="ARBA" id="ARBA00008535"/>
    </source>
</evidence>
<feature type="domain" description="AIG1-type G" evidence="18">
    <location>
        <begin position="12"/>
        <end position="151"/>
    </location>
</feature>
<evidence type="ECO:0000259" key="18">
    <source>
        <dbReference type="Pfam" id="PF04548"/>
    </source>
</evidence>
<keyword evidence="9" id="KW-0547">Nucleotide-binding</keyword>
<dbReference type="EMBL" id="CAJNOG010000447">
    <property type="protein sequence ID" value="CAF1245993.1"/>
    <property type="molecule type" value="Genomic_DNA"/>
</dbReference>
<evidence type="ECO:0000256" key="9">
    <source>
        <dbReference type="ARBA" id="ARBA00022741"/>
    </source>
</evidence>
<keyword evidence="5" id="KW-0150">Chloroplast</keyword>
<dbReference type="GO" id="GO:0015031">
    <property type="term" value="P:protein transport"/>
    <property type="evidence" value="ECO:0007669"/>
    <property type="project" value="UniProtKB-KW"/>
</dbReference>
<sequence length="245" mass="27356">MATSKVFEGEQTILFIGKTGSGKSRLINLLAQEKIAESRQSTDSVTSSCKLYSISANNISYRMIDTIGVADTNLTDDQVVAKIKGFLKLETHYVNSVIVVLNGTDKLTRETTRAIDLILSFLNLAKYKNEVLFCITHADWWNSDVKKKYIDEIVAVASFNKFKDVVIKNTIFIGAPDPKDVVPALQKAAEAEEKVVRRALLEKLPTQNPPILRDEITAWRELDMQNKLHNQVGAARLILSTCTIL</sequence>
<evidence type="ECO:0000313" key="20">
    <source>
        <dbReference type="Proteomes" id="UP000663845"/>
    </source>
</evidence>
<evidence type="ECO:0000256" key="6">
    <source>
        <dbReference type="ARBA" id="ARBA00022640"/>
    </source>
</evidence>